<dbReference type="GO" id="GO:0016020">
    <property type="term" value="C:membrane"/>
    <property type="evidence" value="ECO:0007669"/>
    <property type="project" value="InterPro"/>
</dbReference>
<accession>S7V508</accession>
<dbReference type="OrthoDB" id="6192933at2"/>
<dbReference type="RefSeq" id="WP_020877318.1">
    <property type="nucleotide sequence ID" value="NZ_ATHJ01000088.1"/>
</dbReference>
<dbReference type="Pfam" id="PF00497">
    <property type="entry name" value="SBP_bac_3"/>
    <property type="match status" value="1"/>
</dbReference>
<dbReference type="AlphaFoldDB" id="S7V508"/>
<evidence type="ECO:0000256" key="2">
    <source>
        <dbReference type="ARBA" id="ARBA00010333"/>
    </source>
</evidence>
<feature type="signal peptide" evidence="5">
    <location>
        <begin position="1"/>
        <end position="21"/>
    </location>
</feature>
<dbReference type="GO" id="GO:0015276">
    <property type="term" value="F:ligand-gated monoatomic ion channel activity"/>
    <property type="evidence" value="ECO:0007669"/>
    <property type="project" value="InterPro"/>
</dbReference>
<organism evidence="8 9">
    <name type="scientific">Desulfococcus multivorans DSM 2059</name>
    <dbReference type="NCBI Taxonomy" id="1121405"/>
    <lineage>
        <taxon>Bacteria</taxon>
        <taxon>Pseudomonadati</taxon>
        <taxon>Thermodesulfobacteriota</taxon>
        <taxon>Desulfobacteria</taxon>
        <taxon>Desulfobacterales</taxon>
        <taxon>Desulfococcaceae</taxon>
        <taxon>Desulfococcus</taxon>
    </lineage>
</organism>
<dbReference type="eggNOG" id="COG0834">
    <property type="taxonomic scope" value="Bacteria"/>
</dbReference>
<dbReference type="PROSITE" id="PS01039">
    <property type="entry name" value="SBP_BACTERIAL_3"/>
    <property type="match status" value="1"/>
</dbReference>
<comment type="subcellular location">
    <subcellularLocation>
        <location evidence="1">Cell envelope</location>
    </subcellularLocation>
</comment>
<dbReference type="SUPFAM" id="SSF53850">
    <property type="entry name" value="Periplasmic binding protein-like II"/>
    <property type="match status" value="1"/>
</dbReference>
<dbReference type="STRING" id="897.B2D07_19090"/>
<evidence type="ECO:0000259" key="7">
    <source>
        <dbReference type="SMART" id="SM00079"/>
    </source>
</evidence>
<evidence type="ECO:0000256" key="5">
    <source>
        <dbReference type="SAM" id="SignalP"/>
    </source>
</evidence>
<feature type="domain" description="Solute-binding protein family 3/N-terminal" evidence="6">
    <location>
        <begin position="39"/>
        <end position="263"/>
    </location>
</feature>
<keyword evidence="3 5" id="KW-0732">Signal</keyword>
<dbReference type="PANTHER" id="PTHR35936">
    <property type="entry name" value="MEMBRANE-BOUND LYTIC MUREIN TRANSGLYCOSYLASE F"/>
    <property type="match status" value="1"/>
</dbReference>
<dbReference type="PROSITE" id="PS51257">
    <property type="entry name" value="PROKAR_LIPOPROTEIN"/>
    <property type="match status" value="1"/>
</dbReference>
<dbReference type="SMART" id="SM00079">
    <property type="entry name" value="PBPe"/>
    <property type="match status" value="1"/>
</dbReference>
<keyword evidence="9" id="KW-1185">Reference proteome</keyword>
<evidence type="ECO:0000256" key="4">
    <source>
        <dbReference type="RuleBase" id="RU003744"/>
    </source>
</evidence>
<dbReference type="SMART" id="SM00062">
    <property type="entry name" value="PBPb"/>
    <property type="match status" value="1"/>
</dbReference>
<protein>
    <submittedName>
        <fullName evidence="8">ABC-type transporter, periplasmic subunit family 3</fullName>
    </submittedName>
</protein>
<dbReference type="InterPro" id="IPR001320">
    <property type="entry name" value="Iontro_rcpt_C"/>
</dbReference>
<dbReference type="Gene3D" id="3.40.190.10">
    <property type="entry name" value="Periplasmic binding protein-like II"/>
    <property type="match status" value="2"/>
</dbReference>
<gene>
    <name evidence="8" type="ORF">dsmv_2561</name>
</gene>
<evidence type="ECO:0000313" key="9">
    <source>
        <dbReference type="Proteomes" id="UP000014977"/>
    </source>
</evidence>
<dbReference type="InterPro" id="IPR018313">
    <property type="entry name" value="SBP_3_CS"/>
</dbReference>
<reference evidence="8 9" key="1">
    <citation type="journal article" date="2013" name="Genome Announc.">
        <title>Draft genome sequences for three mercury-methylating, sulfate-reducing bacteria.</title>
        <authorList>
            <person name="Brown S.D."/>
            <person name="Hurt R.A.Jr."/>
            <person name="Gilmour C.C."/>
            <person name="Elias D.A."/>
        </authorList>
    </citation>
    <scope>NUCLEOTIDE SEQUENCE [LARGE SCALE GENOMIC DNA]</scope>
    <source>
        <strain evidence="8 9">DSM 2059</strain>
    </source>
</reference>
<dbReference type="PANTHER" id="PTHR35936:SF17">
    <property type="entry name" value="ARGININE-BINDING EXTRACELLULAR PROTEIN ARTP"/>
    <property type="match status" value="1"/>
</dbReference>
<evidence type="ECO:0000313" key="8">
    <source>
        <dbReference type="EMBL" id="EPR39713.1"/>
    </source>
</evidence>
<name>S7V508_DESML</name>
<comment type="similarity">
    <text evidence="2 4">Belongs to the bacterial solute-binding protein 3 family.</text>
</comment>
<dbReference type="InterPro" id="IPR001638">
    <property type="entry name" value="Solute-binding_3/MltF_N"/>
</dbReference>
<proteinExistence type="inferred from homology"/>
<feature type="chain" id="PRO_5030177298" evidence="5">
    <location>
        <begin position="22"/>
        <end position="270"/>
    </location>
</feature>
<dbReference type="EMBL" id="ATHJ01000088">
    <property type="protein sequence ID" value="EPR39713.1"/>
    <property type="molecule type" value="Genomic_DNA"/>
</dbReference>
<evidence type="ECO:0000256" key="1">
    <source>
        <dbReference type="ARBA" id="ARBA00004196"/>
    </source>
</evidence>
<dbReference type="Proteomes" id="UP000014977">
    <property type="component" value="Unassembled WGS sequence"/>
</dbReference>
<feature type="domain" description="Ionotropic glutamate receptor C-terminal" evidence="7">
    <location>
        <begin position="39"/>
        <end position="262"/>
    </location>
</feature>
<dbReference type="GO" id="GO:0030313">
    <property type="term" value="C:cell envelope"/>
    <property type="evidence" value="ECO:0007669"/>
    <property type="project" value="UniProtKB-SubCell"/>
</dbReference>
<sequence>MKKFALLMLLLLVSVLLSACANMSYPAAPTIDNILRKQELVLGTSGNQPPFSMTTRDGQLIGFDVDLAQAMADDLGVPLKVRTMPFAELLPALAAGNVDMVISGLTMTPERNLRHAFVGPYFISGKSVLTKLETIADIEDASELNMPGMTLTVLEGSTSQEFVASFMPEAVVVPARDYDEAVDMVLKDTVKALIADYPVCIISVFRYPDNGLISTIRPLSFEPLGIALPKGDPLFVNWTENFLGIYQGTGQLDALKETWFGDASWVERLP</sequence>
<evidence type="ECO:0000259" key="6">
    <source>
        <dbReference type="SMART" id="SM00062"/>
    </source>
</evidence>
<evidence type="ECO:0000256" key="3">
    <source>
        <dbReference type="ARBA" id="ARBA00022729"/>
    </source>
</evidence>
<comment type="caution">
    <text evidence="8">The sequence shown here is derived from an EMBL/GenBank/DDBJ whole genome shotgun (WGS) entry which is preliminary data.</text>
</comment>